<evidence type="ECO:0000313" key="9">
    <source>
        <dbReference type="Proteomes" id="UP000695000"/>
    </source>
</evidence>
<feature type="transmembrane region" description="Helical" evidence="8">
    <location>
        <begin position="268"/>
        <end position="287"/>
    </location>
</feature>
<keyword evidence="4 8" id="KW-0812">Transmembrane</keyword>
<feature type="transmembrane region" description="Helical" evidence="8">
    <location>
        <begin position="340"/>
        <end position="360"/>
    </location>
</feature>
<keyword evidence="3" id="KW-0813">Transport</keyword>
<reference evidence="10" key="1">
    <citation type="submission" date="2025-08" db="UniProtKB">
        <authorList>
            <consortium name="RefSeq"/>
        </authorList>
    </citation>
    <scope>IDENTIFICATION</scope>
    <source>
        <tissue evidence="10">Whole Larva</tissue>
    </source>
</reference>
<evidence type="ECO:0000256" key="8">
    <source>
        <dbReference type="SAM" id="Phobius"/>
    </source>
</evidence>
<evidence type="ECO:0000256" key="7">
    <source>
        <dbReference type="ARBA" id="ARBA00039668"/>
    </source>
</evidence>
<organism evidence="9 10">
    <name type="scientific">Nicrophorus vespilloides</name>
    <name type="common">Boreal carrion beetle</name>
    <dbReference type="NCBI Taxonomy" id="110193"/>
    <lineage>
        <taxon>Eukaryota</taxon>
        <taxon>Metazoa</taxon>
        <taxon>Ecdysozoa</taxon>
        <taxon>Arthropoda</taxon>
        <taxon>Hexapoda</taxon>
        <taxon>Insecta</taxon>
        <taxon>Pterygota</taxon>
        <taxon>Neoptera</taxon>
        <taxon>Endopterygota</taxon>
        <taxon>Coleoptera</taxon>
        <taxon>Polyphaga</taxon>
        <taxon>Staphyliniformia</taxon>
        <taxon>Silphidae</taxon>
        <taxon>Nicrophorinae</taxon>
        <taxon>Nicrophorus</taxon>
    </lineage>
</organism>
<evidence type="ECO:0000256" key="4">
    <source>
        <dbReference type="ARBA" id="ARBA00022692"/>
    </source>
</evidence>
<feature type="transmembrane region" description="Helical" evidence="8">
    <location>
        <begin position="38"/>
        <end position="62"/>
    </location>
</feature>
<keyword evidence="6 8" id="KW-0472">Membrane</keyword>
<evidence type="ECO:0000313" key="10">
    <source>
        <dbReference type="RefSeq" id="XP_017777864.1"/>
    </source>
</evidence>
<dbReference type="InterPro" id="IPR013657">
    <property type="entry name" value="SCL35B1-4/HUT1"/>
</dbReference>
<sequence>MSPETKIFSIFVSTTCLLLFINKTIYSSEIFRNVSPEYSWIFNGFVNLLCYSTILIPGYLAYRYFKKINYLDKAVGNNCIITIIRKCFQEDVTIERIVSPPQTTSHRSDCDNALRLLFYFVFLQISLISWSVLQEQITHEYVNEKKEVGVFKDSQFLVFVNRILSFTISGIVICLRWQPKHKCPMYKYVFCSLSNILSSWCQYEALKYVSFLHQVLAKAAKTIPVMIMGRIVSRTKYESYEYITACVLSVGMLFFMCDTGNDKDTSTTITTFSGAILLCSYIAFDSFTTNWQGALYNQYYMTPIQMMCAVNFFSCCFTAVSLFQQGSFIHSFNFMIKFPMFIVDCVMLSICSAVGQLFIYSTIADFGPLVFAIISTIRQAFSVIMSCLLFHHEMHSLGIFGLFLVFFSLLFRIYFSHKSKVLRKLDQKTLLQ</sequence>
<name>A0ABM1MTG4_NICVS</name>
<keyword evidence="5 8" id="KW-1133">Transmembrane helix</keyword>
<evidence type="ECO:0000256" key="1">
    <source>
        <dbReference type="ARBA" id="ARBA00004141"/>
    </source>
</evidence>
<dbReference type="PANTHER" id="PTHR10778:SF13">
    <property type="entry name" value="ADENOSINE 3'-PHOSPHO 5'-PHOSPHOSULFATE TRANSPORTER 1"/>
    <property type="match status" value="1"/>
</dbReference>
<gene>
    <name evidence="10" type="primary">LOC108563638</name>
</gene>
<feature type="transmembrane region" description="Helical" evidence="8">
    <location>
        <begin position="116"/>
        <end position="133"/>
    </location>
</feature>
<dbReference type="Proteomes" id="UP000695000">
    <property type="component" value="Unplaced"/>
</dbReference>
<keyword evidence="9" id="KW-1185">Reference proteome</keyword>
<feature type="transmembrane region" description="Helical" evidence="8">
    <location>
        <begin position="369"/>
        <end position="391"/>
    </location>
</feature>
<proteinExistence type="inferred from homology"/>
<feature type="transmembrane region" description="Helical" evidence="8">
    <location>
        <begin position="156"/>
        <end position="177"/>
    </location>
</feature>
<feature type="transmembrane region" description="Helical" evidence="8">
    <location>
        <begin position="397"/>
        <end position="415"/>
    </location>
</feature>
<feature type="transmembrane region" description="Helical" evidence="8">
    <location>
        <begin position="7"/>
        <end position="26"/>
    </location>
</feature>
<feature type="transmembrane region" description="Helical" evidence="8">
    <location>
        <begin position="239"/>
        <end position="256"/>
    </location>
</feature>
<accession>A0ABM1MTG4</accession>
<dbReference type="PANTHER" id="PTHR10778">
    <property type="entry name" value="SOLUTE CARRIER FAMILY 35 MEMBER B"/>
    <property type="match status" value="1"/>
</dbReference>
<dbReference type="Pfam" id="PF08449">
    <property type="entry name" value="UAA"/>
    <property type="match status" value="1"/>
</dbReference>
<dbReference type="RefSeq" id="XP_017777864.1">
    <property type="nucleotide sequence ID" value="XM_017922375.1"/>
</dbReference>
<evidence type="ECO:0000256" key="3">
    <source>
        <dbReference type="ARBA" id="ARBA00022448"/>
    </source>
</evidence>
<dbReference type="GeneID" id="108563638"/>
<comment type="subcellular location">
    <subcellularLocation>
        <location evidence="1">Membrane</location>
        <topology evidence="1">Multi-pass membrane protein</topology>
    </subcellularLocation>
</comment>
<protein>
    <recommendedName>
        <fullName evidence="7">Adenosine 3'-phospho 5'-phosphosulfate transporter 1</fullName>
    </recommendedName>
</protein>
<comment type="similarity">
    <text evidence="2">Belongs to the nucleotide-sugar transporter family. SLC35B subfamily.</text>
</comment>
<evidence type="ECO:0000256" key="6">
    <source>
        <dbReference type="ARBA" id="ARBA00023136"/>
    </source>
</evidence>
<feature type="transmembrane region" description="Helical" evidence="8">
    <location>
        <begin position="299"/>
        <end position="320"/>
    </location>
</feature>
<evidence type="ECO:0000256" key="5">
    <source>
        <dbReference type="ARBA" id="ARBA00022989"/>
    </source>
</evidence>
<evidence type="ECO:0000256" key="2">
    <source>
        <dbReference type="ARBA" id="ARBA00010694"/>
    </source>
</evidence>